<dbReference type="RefSeq" id="WP_377473091.1">
    <property type="nucleotide sequence ID" value="NZ_JBHLWN010000100.1"/>
</dbReference>
<dbReference type="InterPro" id="IPR050490">
    <property type="entry name" value="Bact_solute-bd_prot1"/>
</dbReference>
<feature type="signal peptide" evidence="2">
    <location>
        <begin position="1"/>
        <end position="22"/>
    </location>
</feature>
<evidence type="ECO:0000313" key="4">
    <source>
        <dbReference type="Proteomes" id="UP001589776"/>
    </source>
</evidence>
<evidence type="ECO:0000256" key="1">
    <source>
        <dbReference type="ARBA" id="ARBA00022729"/>
    </source>
</evidence>
<evidence type="ECO:0008006" key="5">
    <source>
        <dbReference type="Google" id="ProtNLM"/>
    </source>
</evidence>
<sequence>MKINRKMLVSVSAAMLAASMLAACGANNAGNASGTSQGQTAQETGPLKLSIMSILLSANPPANDNAIKKLIEKATNTEMTIQWVSANSYNDKLNVSLASGDIPDLVYIPPELMQTTFRTAVQQGVFWDVTNYIKDYPNLTNKISKTAWDLSKMDDGKNYSIPRPRPSEADAFFVIRKDWLDNLGLKVPTTTDEFYNVLKQFTENDPDKNGKKDTIGLAANVTPPDKMEGLGQLEYSFAGANGFWKYTDNKMQYSAFQPEERKALEFMNKLYTEKLIPEDFASMKASQVKDLVKAGKAGVMWEKAGSVTEYVNEIKKTNPNFKESDFVPLTNLNGYNPKGPGFAGVLAIPKKVDEAKMKRILKMIDTWMNDDVFNIQQYGIEGIDHTVKDGVKVVDAKKLQENGGPDFNQIVYVADPYASSIKNYFPKDVQETYKKIQDERAKTSSADISFGLFSQTAQLSLPEFQKKVQDMKVKVIMGRESLAAWDDFVNKMKVDPNFVKIGQELTEAYQKRSGTK</sequence>
<reference evidence="3 4" key="1">
    <citation type="submission" date="2024-09" db="EMBL/GenBank/DDBJ databases">
        <authorList>
            <person name="Sun Q."/>
            <person name="Mori K."/>
        </authorList>
    </citation>
    <scope>NUCLEOTIDE SEQUENCE [LARGE SCALE GENOMIC DNA]</scope>
    <source>
        <strain evidence="3 4">CCM 7759</strain>
    </source>
</reference>
<comment type="caution">
    <text evidence="3">The sequence shown here is derived from an EMBL/GenBank/DDBJ whole genome shotgun (WGS) entry which is preliminary data.</text>
</comment>
<proteinExistence type="predicted"/>
<feature type="chain" id="PRO_5046987906" description="ABC transporter substrate-binding protein" evidence="2">
    <location>
        <begin position="23"/>
        <end position="516"/>
    </location>
</feature>
<organism evidence="3 4">
    <name type="scientific">Paenibacillus chartarius</name>
    <dbReference type="NCBI Taxonomy" id="747481"/>
    <lineage>
        <taxon>Bacteria</taxon>
        <taxon>Bacillati</taxon>
        <taxon>Bacillota</taxon>
        <taxon>Bacilli</taxon>
        <taxon>Bacillales</taxon>
        <taxon>Paenibacillaceae</taxon>
        <taxon>Paenibacillus</taxon>
    </lineage>
</organism>
<protein>
    <recommendedName>
        <fullName evidence="5">ABC transporter substrate-binding protein</fullName>
    </recommendedName>
</protein>
<keyword evidence="1 2" id="KW-0732">Signal</keyword>
<accession>A0ABV6DSK8</accession>
<evidence type="ECO:0000313" key="3">
    <source>
        <dbReference type="EMBL" id="MFC0215636.1"/>
    </source>
</evidence>
<dbReference type="PANTHER" id="PTHR43649">
    <property type="entry name" value="ARABINOSE-BINDING PROTEIN-RELATED"/>
    <property type="match status" value="1"/>
</dbReference>
<dbReference type="PANTHER" id="PTHR43649:SF33">
    <property type="entry name" value="POLYGALACTURONAN_RHAMNOGALACTURONAN-BINDING PROTEIN YTCQ"/>
    <property type="match status" value="1"/>
</dbReference>
<dbReference type="SUPFAM" id="SSF53850">
    <property type="entry name" value="Periplasmic binding protein-like II"/>
    <property type="match status" value="1"/>
</dbReference>
<dbReference type="Proteomes" id="UP001589776">
    <property type="component" value="Unassembled WGS sequence"/>
</dbReference>
<name>A0ABV6DSK8_9BACL</name>
<evidence type="ECO:0000256" key="2">
    <source>
        <dbReference type="SAM" id="SignalP"/>
    </source>
</evidence>
<dbReference type="EMBL" id="JBHLWN010000100">
    <property type="protein sequence ID" value="MFC0215636.1"/>
    <property type="molecule type" value="Genomic_DNA"/>
</dbReference>
<keyword evidence="4" id="KW-1185">Reference proteome</keyword>
<dbReference type="Gene3D" id="3.40.190.10">
    <property type="entry name" value="Periplasmic binding protein-like II"/>
    <property type="match status" value="2"/>
</dbReference>
<gene>
    <name evidence="3" type="ORF">ACFFK0_24880</name>
</gene>
<dbReference type="PROSITE" id="PS51257">
    <property type="entry name" value="PROKAR_LIPOPROTEIN"/>
    <property type="match status" value="1"/>
</dbReference>